<evidence type="ECO:0000256" key="2">
    <source>
        <dbReference type="HAMAP-Rule" id="MF_00342"/>
    </source>
</evidence>
<dbReference type="SUPFAM" id="SSF158436">
    <property type="entry name" value="Ta0600-like"/>
    <property type="match status" value="1"/>
</dbReference>
<name>E1QPM7_VULDI</name>
<dbReference type="STRING" id="572478.Vdis_0933"/>
<keyword evidence="4" id="KW-1185">Reference proteome</keyword>
<sequence>MFLYLIINDCSAKRSFLVVKNMSSRQTPGLSRDETDERIKQALYYLTRVVQDMGIPRNIRRAASEAVRVLMDPNMSPGLKASTVISILDEALADPNMPLFSRVIFWQVISLLEQIKDSV</sequence>
<reference evidence="3 4" key="1">
    <citation type="journal article" date="2010" name="Stand. Genomic Sci.">
        <title>Complete genome sequence of Vulcanisaeta distributa type strain (IC-017).</title>
        <authorList>
            <person name="Mavromatis K."/>
            <person name="Sikorski J."/>
            <person name="Pabst E."/>
            <person name="Teshima H."/>
            <person name="Lapidus A."/>
            <person name="Lucas S."/>
            <person name="Nolan M."/>
            <person name="Glavina Del Rio T."/>
            <person name="Cheng J.F."/>
            <person name="Bruce D."/>
            <person name="Goodwin L."/>
            <person name="Pitluck S."/>
            <person name="Liolios K."/>
            <person name="Ivanova N."/>
            <person name="Mikhailova N."/>
            <person name="Pati A."/>
            <person name="Chen A."/>
            <person name="Palaniappan K."/>
            <person name="Land M."/>
            <person name="Hauser L."/>
            <person name="Chang Y.J."/>
            <person name="Jeffries C.D."/>
            <person name="Rohde M."/>
            <person name="Spring S."/>
            <person name="Goker M."/>
            <person name="Wirth R."/>
            <person name="Woyke T."/>
            <person name="Bristow J."/>
            <person name="Eisen J.A."/>
            <person name="Markowitz V."/>
            <person name="Hugenholtz P."/>
            <person name="Klenk H.P."/>
            <person name="Kyrpides N.C."/>
        </authorList>
    </citation>
    <scope>NUCLEOTIDE SEQUENCE [LARGE SCALE GENOMIC DNA]</scope>
    <source>
        <strain evidence="4">DSM 14429 / JCM 11212 / NBRC 100878 / IC-017</strain>
    </source>
</reference>
<protein>
    <recommendedName>
        <fullName evidence="2">UPF0147 protein Vdis_0933</fullName>
    </recommendedName>
</protein>
<reference evidence="4" key="2">
    <citation type="journal article" date="2010" name="Stand. Genomic Sci.">
        <title>Complete genome sequence of Vulcanisaeta distributa type strain (IC-017T).</title>
        <authorList>
            <person name="Mavromatis K."/>
            <person name="Sikorski J."/>
            <person name="Pabst E."/>
            <person name="Teshima H."/>
            <person name="Lapidus A."/>
            <person name="Lucas S."/>
            <person name="Nolan M."/>
            <person name="Glavina Del Rio T."/>
            <person name="Cheng J."/>
            <person name="Bruce D."/>
            <person name="Goodwin L."/>
            <person name="Pitluck S."/>
            <person name="Liolios K."/>
            <person name="Ivanova N."/>
            <person name="Mikhailova N."/>
            <person name="Pati A."/>
            <person name="Chen A."/>
            <person name="Palaniappan K."/>
            <person name="Land M."/>
            <person name="Hauser L."/>
            <person name="Chang Y."/>
            <person name="Jeffries C."/>
            <person name="Rohde M."/>
            <person name="Spring S."/>
            <person name="Goker M."/>
            <person name="Wirth R."/>
            <person name="Woyke T."/>
            <person name="Bristow J."/>
            <person name="Eisen J."/>
            <person name="Markowitz V."/>
            <person name="Hugenholtz P."/>
            <person name="Klenk H."/>
            <person name="Kyrpides N."/>
        </authorList>
    </citation>
    <scope>NUCLEOTIDE SEQUENCE [LARGE SCALE GENOMIC DNA]</scope>
    <source>
        <strain evidence="4">DSM 14429 / JCM 11212 / NBRC 100878 / IC-017</strain>
    </source>
</reference>
<dbReference type="KEGG" id="vdi:Vdis_0933"/>
<dbReference type="Gene3D" id="1.20.1440.50">
    <property type="entry name" value="Ta0600-like"/>
    <property type="match status" value="1"/>
</dbReference>
<dbReference type="InterPro" id="IPR023130">
    <property type="entry name" value="Ta0600-like_sf"/>
</dbReference>
<dbReference type="HAMAP" id="MF_00342">
    <property type="entry name" value="UPF0147"/>
    <property type="match status" value="1"/>
</dbReference>
<dbReference type="Proteomes" id="UP000006681">
    <property type="component" value="Chromosome"/>
</dbReference>
<dbReference type="NCBIfam" id="NF003319">
    <property type="entry name" value="PRK04330.1"/>
    <property type="match status" value="1"/>
</dbReference>
<dbReference type="eggNOG" id="arCOG04308">
    <property type="taxonomic scope" value="Archaea"/>
</dbReference>
<dbReference type="InterPro" id="IPR005354">
    <property type="entry name" value="UPF0147"/>
</dbReference>
<dbReference type="HOGENOM" id="CLU_165882_0_0_2"/>
<organism evidence="3 4">
    <name type="scientific">Vulcanisaeta distributa (strain DSM 14429 / JCM 11212 / NBRC 100878 / IC-017)</name>
    <dbReference type="NCBI Taxonomy" id="572478"/>
    <lineage>
        <taxon>Archaea</taxon>
        <taxon>Thermoproteota</taxon>
        <taxon>Thermoprotei</taxon>
        <taxon>Thermoproteales</taxon>
        <taxon>Thermoproteaceae</taxon>
        <taxon>Vulcanisaeta</taxon>
    </lineage>
</organism>
<evidence type="ECO:0000256" key="1">
    <source>
        <dbReference type="ARBA" id="ARBA00005958"/>
    </source>
</evidence>
<evidence type="ECO:0000313" key="3">
    <source>
        <dbReference type="EMBL" id="ADN50323.1"/>
    </source>
</evidence>
<dbReference type="Pfam" id="PF03685">
    <property type="entry name" value="UPF0147"/>
    <property type="match status" value="1"/>
</dbReference>
<dbReference type="AlphaFoldDB" id="E1QPM7"/>
<gene>
    <name evidence="3" type="ordered locus">Vdis_0933</name>
</gene>
<accession>E1QPM7</accession>
<dbReference type="EMBL" id="CP002100">
    <property type="protein sequence ID" value="ADN50323.1"/>
    <property type="molecule type" value="Genomic_DNA"/>
</dbReference>
<proteinExistence type="inferred from homology"/>
<evidence type="ECO:0000313" key="4">
    <source>
        <dbReference type="Proteomes" id="UP000006681"/>
    </source>
</evidence>
<comment type="similarity">
    <text evidence="1 2">Belongs to the UPF0147 family.</text>
</comment>